<dbReference type="Proteomes" id="UP001303899">
    <property type="component" value="Unassembled WGS sequence"/>
</dbReference>
<keyword evidence="6" id="KW-0418">Kinase</keyword>
<dbReference type="InterPro" id="IPR050482">
    <property type="entry name" value="Sensor_HK_TwoCompSys"/>
</dbReference>
<dbReference type="PROSITE" id="PS50109">
    <property type="entry name" value="HIS_KIN"/>
    <property type="match status" value="1"/>
</dbReference>
<dbReference type="PANTHER" id="PTHR24421">
    <property type="entry name" value="NITRATE/NITRITE SENSOR PROTEIN NARX-RELATED"/>
    <property type="match status" value="1"/>
</dbReference>
<comment type="caution">
    <text evidence="11">The sequence shown here is derived from an EMBL/GenBank/DDBJ whole genome shotgun (WGS) entry which is preliminary data.</text>
</comment>
<keyword evidence="8" id="KW-0902">Two-component regulatory system</keyword>
<dbReference type="CDD" id="cd16917">
    <property type="entry name" value="HATPase_UhpB-NarQ-NarX-like"/>
    <property type="match status" value="1"/>
</dbReference>
<dbReference type="Gene3D" id="1.20.5.1930">
    <property type="match status" value="1"/>
</dbReference>
<dbReference type="EMBL" id="JAYGIL010000038">
    <property type="protein sequence ID" value="MEA5405534.1"/>
    <property type="molecule type" value="Genomic_DNA"/>
</dbReference>
<reference evidence="11 12" key="1">
    <citation type="submission" date="2023-12" db="EMBL/GenBank/DDBJ databases">
        <title>Novel species of the genus Arcicella isolated from rivers.</title>
        <authorList>
            <person name="Lu H."/>
        </authorList>
    </citation>
    <scope>NUCLEOTIDE SEQUENCE [LARGE SCALE GENOMIC DNA]</scope>
    <source>
        <strain evidence="11 12">DC2W</strain>
    </source>
</reference>
<name>A0ABU5SAQ2_9BACT</name>
<evidence type="ECO:0000256" key="9">
    <source>
        <dbReference type="SAM" id="Phobius"/>
    </source>
</evidence>
<dbReference type="SMART" id="SM00387">
    <property type="entry name" value="HATPase_c"/>
    <property type="match status" value="1"/>
</dbReference>
<keyword evidence="9" id="KW-0812">Transmembrane</keyword>
<dbReference type="InterPro" id="IPR003594">
    <property type="entry name" value="HATPase_dom"/>
</dbReference>
<proteinExistence type="predicted"/>
<evidence type="ECO:0000256" key="4">
    <source>
        <dbReference type="ARBA" id="ARBA00022679"/>
    </source>
</evidence>
<keyword evidence="9" id="KW-1133">Transmembrane helix</keyword>
<dbReference type="Pfam" id="PF02518">
    <property type="entry name" value="HATPase_c"/>
    <property type="match status" value="1"/>
</dbReference>
<keyword evidence="9" id="KW-0472">Membrane</keyword>
<keyword evidence="12" id="KW-1185">Reference proteome</keyword>
<gene>
    <name evidence="11" type="ORF">VB776_21520</name>
</gene>
<dbReference type="Pfam" id="PF07730">
    <property type="entry name" value="HisKA_3"/>
    <property type="match status" value="1"/>
</dbReference>
<keyword evidence="7 11" id="KW-0067">ATP-binding</keyword>
<accession>A0ABU5SAQ2</accession>
<evidence type="ECO:0000256" key="8">
    <source>
        <dbReference type="ARBA" id="ARBA00023012"/>
    </source>
</evidence>
<dbReference type="InterPro" id="IPR005467">
    <property type="entry name" value="His_kinase_dom"/>
</dbReference>
<comment type="catalytic activity">
    <reaction evidence="1">
        <text>ATP + protein L-histidine = ADP + protein N-phospho-L-histidine.</text>
        <dbReference type="EC" id="2.7.13.3"/>
    </reaction>
</comment>
<organism evidence="11 12">
    <name type="scientific">Arcicella gelida</name>
    <dbReference type="NCBI Taxonomy" id="2984195"/>
    <lineage>
        <taxon>Bacteria</taxon>
        <taxon>Pseudomonadati</taxon>
        <taxon>Bacteroidota</taxon>
        <taxon>Cytophagia</taxon>
        <taxon>Cytophagales</taxon>
        <taxon>Flectobacillaceae</taxon>
        <taxon>Arcicella</taxon>
    </lineage>
</organism>
<feature type="transmembrane region" description="Helical" evidence="9">
    <location>
        <begin position="6"/>
        <end position="29"/>
    </location>
</feature>
<dbReference type="RefSeq" id="WP_323698939.1">
    <property type="nucleotide sequence ID" value="NZ_JAYGIL010000038.1"/>
</dbReference>
<sequence>MNEVKIVILGTIAMLLPVSAIILFVIVYYRRQRLQRAAHEEALHQAMLEASVGSQEVVRRQIGGDLHDEIGALLSATRMSLSQLNKYSENESKRTILLGRTEELLNEALHNVRRISKDLMPSTLDEFGLIEALKDFSQKMTLHTNLPIHFICDANARYDAKIELALYRSTQELVNNALKHAEAKEIKITLTEIKNTLRLEVSDNGKGFDLEGVNQPSRGIGIKNIESRMSLIKGQLKFDVEIGRGSTFIITVALSES</sequence>
<evidence type="ECO:0000313" key="11">
    <source>
        <dbReference type="EMBL" id="MEA5405534.1"/>
    </source>
</evidence>
<dbReference type="EC" id="2.7.13.3" evidence="2"/>
<dbReference type="InterPro" id="IPR011712">
    <property type="entry name" value="Sig_transdc_His_kin_sub3_dim/P"/>
</dbReference>
<evidence type="ECO:0000256" key="3">
    <source>
        <dbReference type="ARBA" id="ARBA00022553"/>
    </source>
</evidence>
<dbReference type="PANTHER" id="PTHR24421:SF10">
    <property type="entry name" value="NITRATE_NITRITE SENSOR PROTEIN NARQ"/>
    <property type="match status" value="1"/>
</dbReference>
<evidence type="ECO:0000256" key="5">
    <source>
        <dbReference type="ARBA" id="ARBA00022741"/>
    </source>
</evidence>
<dbReference type="SUPFAM" id="SSF55874">
    <property type="entry name" value="ATPase domain of HSP90 chaperone/DNA topoisomerase II/histidine kinase"/>
    <property type="match status" value="1"/>
</dbReference>
<keyword evidence="4" id="KW-0808">Transferase</keyword>
<dbReference type="Gene3D" id="3.30.565.10">
    <property type="entry name" value="Histidine kinase-like ATPase, C-terminal domain"/>
    <property type="match status" value="1"/>
</dbReference>
<dbReference type="InterPro" id="IPR036890">
    <property type="entry name" value="HATPase_C_sf"/>
</dbReference>
<evidence type="ECO:0000256" key="6">
    <source>
        <dbReference type="ARBA" id="ARBA00022777"/>
    </source>
</evidence>
<evidence type="ECO:0000259" key="10">
    <source>
        <dbReference type="PROSITE" id="PS50109"/>
    </source>
</evidence>
<feature type="domain" description="Histidine kinase" evidence="10">
    <location>
        <begin position="65"/>
        <end position="256"/>
    </location>
</feature>
<evidence type="ECO:0000256" key="1">
    <source>
        <dbReference type="ARBA" id="ARBA00000085"/>
    </source>
</evidence>
<evidence type="ECO:0000256" key="2">
    <source>
        <dbReference type="ARBA" id="ARBA00012438"/>
    </source>
</evidence>
<keyword evidence="3" id="KW-0597">Phosphoprotein</keyword>
<evidence type="ECO:0000313" key="12">
    <source>
        <dbReference type="Proteomes" id="UP001303899"/>
    </source>
</evidence>
<protein>
    <recommendedName>
        <fullName evidence="2">histidine kinase</fullName>
        <ecNumber evidence="2">2.7.13.3</ecNumber>
    </recommendedName>
</protein>
<evidence type="ECO:0000256" key="7">
    <source>
        <dbReference type="ARBA" id="ARBA00022840"/>
    </source>
</evidence>
<dbReference type="GO" id="GO:0005524">
    <property type="term" value="F:ATP binding"/>
    <property type="evidence" value="ECO:0007669"/>
    <property type="project" value="UniProtKB-KW"/>
</dbReference>
<keyword evidence="5" id="KW-0547">Nucleotide-binding</keyword>